<dbReference type="AlphaFoldDB" id="A0A9X3HXF7"/>
<evidence type="ECO:0000313" key="2">
    <source>
        <dbReference type="Proteomes" id="UP001155587"/>
    </source>
</evidence>
<comment type="caution">
    <text evidence="1">The sequence shown here is derived from an EMBL/GenBank/DDBJ whole genome shotgun (WGS) entry which is preliminary data.</text>
</comment>
<gene>
    <name evidence="1" type="ORF">MD535_14500</name>
</gene>
<dbReference type="EMBL" id="JAKRRY010000019">
    <property type="protein sequence ID" value="MCW8347213.1"/>
    <property type="molecule type" value="Genomic_DNA"/>
</dbReference>
<sequence length="50" mass="5216">MFAIDDLVVATKGVDLGQMVVVGTSAGGHYVHVKVDGATLTYPARDLQKA</sequence>
<proteinExistence type="predicted"/>
<dbReference type="Proteomes" id="UP001155587">
    <property type="component" value="Unassembled WGS sequence"/>
</dbReference>
<keyword evidence="2" id="KW-1185">Reference proteome</keyword>
<dbReference type="RefSeq" id="WP_250617636.1">
    <property type="nucleotide sequence ID" value="NZ_JAKRRY010000019.1"/>
</dbReference>
<protein>
    <submittedName>
        <fullName evidence="1">Uncharacterized protein</fullName>
    </submittedName>
</protein>
<evidence type="ECO:0000313" key="1">
    <source>
        <dbReference type="EMBL" id="MCW8347213.1"/>
    </source>
</evidence>
<name>A0A9X3HXF7_9VIBR</name>
<accession>A0A9X3HXF7</accession>
<reference evidence="1" key="1">
    <citation type="submission" date="2022-02" db="EMBL/GenBank/DDBJ databases">
        <title>Vibrio sp. nov, a new bacterium isolated from seawater.</title>
        <authorList>
            <person name="Yuan Y."/>
        </authorList>
    </citation>
    <scope>NUCLEOTIDE SEQUENCE</scope>
    <source>
        <strain evidence="1">ZSDZ65</strain>
    </source>
</reference>
<organism evidence="1 2">
    <name type="scientific">Vibrio qingdaonensis</name>
    <dbReference type="NCBI Taxonomy" id="2829491"/>
    <lineage>
        <taxon>Bacteria</taxon>
        <taxon>Pseudomonadati</taxon>
        <taxon>Pseudomonadota</taxon>
        <taxon>Gammaproteobacteria</taxon>
        <taxon>Vibrionales</taxon>
        <taxon>Vibrionaceae</taxon>
        <taxon>Vibrio</taxon>
    </lineage>
</organism>